<dbReference type="Proteomes" id="UP000054359">
    <property type="component" value="Unassembled WGS sequence"/>
</dbReference>
<protein>
    <submittedName>
        <fullName evidence="1">Uncharacterized protein</fullName>
    </submittedName>
</protein>
<dbReference type="AlphaFoldDB" id="A0A087T0N0"/>
<organism evidence="1 2">
    <name type="scientific">Stegodyphus mimosarum</name>
    <name type="common">African social velvet spider</name>
    <dbReference type="NCBI Taxonomy" id="407821"/>
    <lineage>
        <taxon>Eukaryota</taxon>
        <taxon>Metazoa</taxon>
        <taxon>Ecdysozoa</taxon>
        <taxon>Arthropoda</taxon>
        <taxon>Chelicerata</taxon>
        <taxon>Arachnida</taxon>
        <taxon>Araneae</taxon>
        <taxon>Araneomorphae</taxon>
        <taxon>Entelegynae</taxon>
        <taxon>Eresoidea</taxon>
        <taxon>Eresidae</taxon>
        <taxon>Stegodyphus</taxon>
    </lineage>
</organism>
<evidence type="ECO:0000313" key="2">
    <source>
        <dbReference type="Proteomes" id="UP000054359"/>
    </source>
</evidence>
<dbReference type="OrthoDB" id="8954335at2759"/>
<evidence type="ECO:0000313" key="1">
    <source>
        <dbReference type="EMBL" id="KFM58669.1"/>
    </source>
</evidence>
<gene>
    <name evidence="1" type="ORF">X975_16986</name>
</gene>
<feature type="non-terminal residue" evidence="1">
    <location>
        <position position="145"/>
    </location>
</feature>
<name>A0A087T0N0_STEMI</name>
<sequence>MSDGIVVGPQKNGGGSNFICLLKLPKTETSSPDQINAAVLQNTSFEFPKEPRSRLYCSTCRLGARGTAQTFIGTSACPNDWDLIYEGVLMSGAKDSISTTFICLDKDPVIDTDTTSSSPLVPDWATITDGQAKKKLLFSCVVCTK</sequence>
<dbReference type="EMBL" id="KK112837">
    <property type="protein sequence ID" value="KFM58669.1"/>
    <property type="molecule type" value="Genomic_DNA"/>
</dbReference>
<accession>A0A087T0N0</accession>
<keyword evidence="2" id="KW-1185">Reference proteome</keyword>
<proteinExistence type="predicted"/>
<reference evidence="1 2" key="1">
    <citation type="submission" date="2013-11" db="EMBL/GenBank/DDBJ databases">
        <title>Genome sequencing of Stegodyphus mimosarum.</title>
        <authorList>
            <person name="Bechsgaard J."/>
        </authorList>
    </citation>
    <scope>NUCLEOTIDE SEQUENCE [LARGE SCALE GENOMIC DNA]</scope>
</reference>